<dbReference type="EMBL" id="RAPE01000002">
    <property type="protein sequence ID" value="RKF14921.1"/>
    <property type="molecule type" value="Genomic_DNA"/>
</dbReference>
<evidence type="ECO:0000259" key="1">
    <source>
        <dbReference type="Pfam" id="PF13468"/>
    </source>
</evidence>
<dbReference type="RefSeq" id="WP_121165874.1">
    <property type="nucleotide sequence ID" value="NZ_RAPE01000002.1"/>
</dbReference>
<dbReference type="SUPFAM" id="SSF54593">
    <property type="entry name" value="Glyoxalase/Bleomycin resistance protein/Dihydroxybiphenyl dioxygenase"/>
    <property type="match status" value="1"/>
</dbReference>
<accession>A0A3A8AXR5</accession>
<sequence length="204" mass="22042">MMELDHLAVACETLEEGQAAVEEALGVTLQQGGKHAHFGTHNMLLGLEDGLYLEVIAIDPEAPAPAWPRWFDLDRFSGKPRLTNWICRTDDLAALRADLPEAGAPVPLERGDLRWTMAVPADGVLPYDNLFPPLIEWGAGVAHPAGALRPSGCRLARLVVSHPEAEALADRLYPHLHDARVAFESGAPGLRAEIETPSGARVLT</sequence>
<feature type="domain" description="Glyoxalase-like" evidence="1">
    <location>
        <begin position="4"/>
        <end position="172"/>
    </location>
</feature>
<organism evidence="2 3">
    <name type="scientific">Roseovarius spongiae</name>
    <dbReference type="NCBI Taxonomy" id="2320272"/>
    <lineage>
        <taxon>Bacteria</taxon>
        <taxon>Pseudomonadati</taxon>
        <taxon>Pseudomonadota</taxon>
        <taxon>Alphaproteobacteria</taxon>
        <taxon>Rhodobacterales</taxon>
        <taxon>Roseobacteraceae</taxon>
        <taxon>Roseovarius</taxon>
    </lineage>
</organism>
<dbReference type="InterPro" id="IPR025870">
    <property type="entry name" value="Glyoxalase-like_dom"/>
</dbReference>
<protein>
    <submittedName>
        <fullName evidence="2">VOC family protein</fullName>
    </submittedName>
</protein>
<reference evidence="2 3" key="1">
    <citation type="submission" date="2018-09" db="EMBL/GenBank/DDBJ databases">
        <title>Roseovarius spongiae sp. nov., isolated from a marine sponge.</title>
        <authorList>
            <person name="Zhuang L."/>
            <person name="Luo L."/>
        </authorList>
    </citation>
    <scope>NUCLEOTIDE SEQUENCE [LARGE SCALE GENOMIC DNA]</scope>
    <source>
        <strain evidence="2 3">HN-E21</strain>
    </source>
</reference>
<dbReference type="Gene3D" id="3.10.180.10">
    <property type="entry name" value="2,3-Dihydroxybiphenyl 1,2-Dioxygenase, domain 1"/>
    <property type="match status" value="1"/>
</dbReference>
<keyword evidence="3" id="KW-1185">Reference proteome</keyword>
<dbReference type="InterPro" id="IPR029068">
    <property type="entry name" value="Glyas_Bleomycin-R_OHBP_Dase"/>
</dbReference>
<comment type="caution">
    <text evidence="2">The sequence shown here is derived from an EMBL/GenBank/DDBJ whole genome shotgun (WGS) entry which is preliminary data.</text>
</comment>
<gene>
    <name evidence="2" type="ORF">D6850_08625</name>
</gene>
<dbReference type="Proteomes" id="UP000281128">
    <property type="component" value="Unassembled WGS sequence"/>
</dbReference>
<evidence type="ECO:0000313" key="3">
    <source>
        <dbReference type="Proteomes" id="UP000281128"/>
    </source>
</evidence>
<dbReference type="OrthoDB" id="8451710at2"/>
<dbReference type="AlphaFoldDB" id="A0A3A8AXR5"/>
<dbReference type="Pfam" id="PF13468">
    <property type="entry name" value="Glyoxalase_3"/>
    <property type="match status" value="1"/>
</dbReference>
<proteinExistence type="predicted"/>
<name>A0A3A8AXR5_9RHOB</name>
<evidence type="ECO:0000313" key="2">
    <source>
        <dbReference type="EMBL" id="RKF14921.1"/>
    </source>
</evidence>